<proteinExistence type="predicted"/>
<protein>
    <submittedName>
        <fullName evidence="2">Uncharacterized protein</fullName>
    </submittedName>
</protein>
<feature type="region of interest" description="Disordered" evidence="1">
    <location>
        <begin position="29"/>
        <end position="122"/>
    </location>
</feature>
<evidence type="ECO:0000313" key="3">
    <source>
        <dbReference type="Proteomes" id="UP000694558"/>
    </source>
</evidence>
<dbReference type="InterPro" id="IPR039269">
    <property type="entry name" value="ANKFN1"/>
</dbReference>
<evidence type="ECO:0000313" key="2">
    <source>
        <dbReference type="Ensembl" id="ENSSMAP00000064476.1"/>
    </source>
</evidence>
<dbReference type="GO" id="GO:0000132">
    <property type="term" value="P:establishment of mitotic spindle orientation"/>
    <property type="evidence" value="ECO:0007669"/>
    <property type="project" value="TreeGrafter"/>
</dbReference>
<dbReference type="AlphaFoldDB" id="A0A8D3DY67"/>
<dbReference type="PANTHER" id="PTHR21437">
    <property type="entry name" value="WIDE AWAKE"/>
    <property type="match status" value="1"/>
</dbReference>
<reference evidence="2" key="2">
    <citation type="submission" date="2025-08" db="UniProtKB">
        <authorList>
            <consortium name="Ensembl"/>
        </authorList>
    </citation>
    <scope>IDENTIFICATION</scope>
</reference>
<name>A0A8D3DY67_SCOMX</name>
<evidence type="ECO:0000256" key="1">
    <source>
        <dbReference type="SAM" id="MobiDB-lite"/>
    </source>
</evidence>
<dbReference type="Proteomes" id="UP000694558">
    <property type="component" value="Chromosome 18"/>
</dbReference>
<accession>A0A8D3DY67</accession>
<feature type="compositionally biased region" description="Low complexity" evidence="1">
    <location>
        <begin position="98"/>
        <end position="114"/>
    </location>
</feature>
<reference evidence="2" key="1">
    <citation type="submission" date="2023-05" db="EMBL/GenBank/DDBJ databases">
        <title>High-quality long-read genome of Scophthalmus maximus.</title>
        <authorList>
            <person name="Lien S."/>
            <person name="Martinez P."/>
        </authorList>
    </citation>
    <scope>NUCLEOTIDE SEQUENCE [LARGE SCALE GENOMIC DNA]</scope>
</reference>
<organism evidence="2 3">
    <name type="scientific">Scophthalmus maximus</name>
    <name type="common">Turbot</name>
    <name type="synonym">Psetta maxima</name>
    <dbReference type="NCBI Taxonomy" id="52904"/>
    <lineage>
        <taxon>Eukaryota</taxon>
        <taxon>Metazoa</taxon>
        <taxon>Chordata</taxon>
        <taxon>Craniata</taxon>
        <taxon>Vertebrata</taxon>
        <taxon>Euteleostomi</taxon>
        <taxon>Actinopterygii</taxon>
        <taxon>Neopterygii</taxon>
        <taxon>Teleostei</taxon>
        <taxon>Neoteleostei</taxon>
        <taxon>Acanthomorphata</taxon>
        <taxon>Carangaria</taxon>
        <taxon>Pleuronectiformes</taxon>
        <taxon>Pleuronectoidei</taxon>
        <taxon>Scophthalmidae</taxon>
        <taxon>Scophthalmus</taxon>
    </lineage>
</organism>
<dbReference type="GO" id="GO:0005819">
    <property type="term" value="C:spindle"/>
    <property type="evidence" value="ECO:0007669"/>
    <property type="project" value="TreeGrafter"/>
</dbReference>
<dbReference type="GeneTree" id="ENSGT00940000163071"/>
<sequence length="315" mass="34300">MDALQYARYKQTSGGISISWIIDFSREVLPDKPPSTSSQPDFMPSPLPSPEPCRKHSDFAGLSDEEGSSEVFLTTDSDYDSSRAQSPRELDLLPPSPLSSSAPLEPRGYLRSDGSGSGGGMCLGGGGRGGGALDSTPDVLQASELQHGREGERCGVGGGVRERRRGAPELFDSDFILPSRQIELLHITEKRQAFCVRTSSLEFPSTTSAHHQPYSSHTNCHSPCTSPQRRWHRPSSVDRCCSAERCLAQLPPARTLSEDSGTQRLSSPSPAALRKSCHATLRVYPQYRTGLPKETSVKVLICFDMVQVIPLSCFF</sequence>
<dbReference type="GO" id="GO:0061172">
    <property type="term" value="P:regulation of establishment of bipolar cell polarity"/>
    <property type="evidence" value="ECO:0007669"/>
    <property type="project" value="TreeGrafter"/>
</dbReference>
<dbReference type="Ensembl" id="ENSSMAT00000047562.1">
    <property type="protein sequence ID" value="ENSSMAP00000064476.1"/>
    <property type="gene ID" value="ENSSMAG00000031672.1"/>
</dbReference>
<dbReference type="PANTHER" id="PTHR21437:SF2">
    <property type="entry name" value="ANKYRIN REPEAT AND FIBRONECTIN TYPE-III DOMAIN-CONTAINING PROTEIN 1-LIKE"/>
    <property type="match status" value="1"/>
</dbReference>